<protein>
    <recommendedName>
        <fullName evidence="10">GPI inositol-deacylase</fullName>
        <ecNumber evidence="10">3.1.-.-</ecNumber>
    </recommendedName>
</protein>
<evidence type="ECO:0000256" key="7">
    <source>
        <dbReference type="ARBA" id="ARBA00022927"/>
    </source>
</evidence>
<feature type="transmembrane region" description="Helical" evidence="10">
    <location>
        <begin position="692"/>
        <end position="712"/>
    </location>
</feature>
<dbReference type="Proteomes" id="UP000663887">
    <property type="component" value="Unassembled WGS sequence"/>
</dbReference>
<keyword evidence="4 10" id="KW-0812">Transmembrane</keyword>
<feature type="transmembrane region" description="Helical" evidence="10">
    <location>
        <begin position="795"/>
        <end position="816"/>
    </location>
</feature>
<keyword evidence="3 10" id="KW-0813">Transport</keyword>
<feature type="transmembrane region" description="Helical" evidence="10">
    <location>
        <begin position="864"/>
        <end position="887"/>
    </location>
</feature>
<reference evidence="12" key="1">
    <citation type="submission" date="2021-02" db="EMBL/GenBank/DDBJ databases">
        <authorList>
            <person name="Nowell W R."/>
        </authorList>
    </citation>
    <scope>NUCLEOTIDE SEQUENCE</scope>
</reference>
<dbReference type="EC" id="3.1.-.-" evidence="10"/>
<comment type="similarity">
    <text evidence="2 10">Belongs to the GPI inositol-deacylase family.</text>
</comment>
<sequence>MVKFDDSSCLNFCMYIAASRKKNGRTLYNRSCVDIQQGLTLDTEPLFEKKMTFGIIRSIFQNVVFLLTIVLFLVGIWSHLYRHESNYCEMTYMFENPTYPRISLPADVETRYPRYALHSYCEGVRCEAHRRNQFIGYPVLFIVGNADSYRQVRSLGSVAYRMGDKQKQLDYFSIDFNEELSALFGGVLDQQTEFVAHAIKTILSFYKTKKTIILVGNSIGGLLSRAVFLQPPDRFDPNTVRLIITQATPHQAAVIHADSYIMNFYSRVNQYWKDEWNNSLKHLTLLSLAGGDRDHLVRSDLTSLNGLTDESRSIDVLTSAVPYVWASTDHRCIVWCRQLVLATTRALLEIIQEKKQDSQTTMQILKQYFSPSVDLNLGINTTLTYKKDPTIITESSISIHGKEENDYVIPLKNSKFHRIIIHSTNAKIYLRNTDVTLDITNTLLPIPPTYSARKMIRFDIKQLDDSLKQYDSILIRLENKKSQTDIYQIENDEQIVELSAFDSQTLKFNQAGYVKLVFPTLSNLWQVYHIHLSSNSENTPLIHFHVPWSNEDQYNLISLRPTSSPTTNLPKPLARQMRLKLHRPALFTNGEYPSLELFLNSKSSYTLEISYSFLDFLSQLIRYYIYLLPTFLFTVLCVSYSLQVDEVTLRTYRTMLAWQIHIPVALLIAILYKIVIILFPSSTFVVNIHSNGYYFFCLPLILYFLSLSLWAMISFIIDYLIFDFIHTMLYPLLTYVSNELNQQQKFTRLIQWISLSLPLMVTLLFSGSNGHIGLFILALLHVVWRGTINQRLRRVLTTVLLFHGLLVVLNLTGFIMHIKSILIQGLYPLLMIMPDPSFLSAICCTTAFYLRFTLSQSQKQIVQVLKIIFLKYNRSILILLAVISQFFCSYSMHYLWILISFIFIHVAVIFFVPSHRD</sequence>
<evidence type="ECO:0000256" key="8">
    <source>
        <dbReference type="ARBA" id="ARBA00022989"/>
    </source>
</evidence>
<evidence type="ECO:0000259" key="11">
    <source>
        <dbReference type="Pfam" id="PF07819"/>
    </source>
</evidence>
<dbReference type="PANTHER" id="PTHR15495">
    <property type="entry name" value="NEGATIVE REGULATOR OF VESICLE FORMATION-RELATED"/>
    <property type="match status" value="1"/>
</dbReference>
<dbReference type="EMBL" id="CAJNRG010011216">
    <property type="protein sequence ID" value="CAF2130383.1"/>
    <property type="molecule type" value="Genomic_DNA"/>
</dbReference>
<accession>A0A816RPX1</accession>
<dbReference type="InterPro" id="IPR012908">
    <property type="entry name" value="PGAP1-ab_dom-like"/>
</dbReference>
<dbReference type="Gene3D" id="3.40.50.1820">
    <property type="entry name" value="alpha/beta hydrolase"/>
    <property type="match status" value="1"/>
</dbReference>
<keyword evidence="5 10" id="KW-0378">Hydrolase</keyword>
<feature type="domain" description="GPI inositol-deacylase PGAP1-like alpha/beta" evidence="11">
    <location>
        <begin position="135"/>
        <end position="350"/>
    </location>
</feature>
<evidence type="ECO:0000256" key="6">
    <source>
        <dbReference type="ARBA" id="ARBA00022824"/>
    </source>
</evidence>
<evidence type="ECO:0000256" key="4">
    <source>
        <dbReference type="ARBA" id="ARBA00022692"/>
    </source>
</evidence>
<dbReference type="PANTHER" id="PTHR15495:SF7">
    <property type="entry name" value="GPI INOSITOL-DEACYLASE"/>
    <property type="match status" value="1"/>
</dbReference>
<comment type="function">
    <text evidence="10">Involved in inositol deacylation of GPI-anchored proteins which plays important roles in the quality control and ER-associated degradation of GPI-anchored proteins.</text>
</comment>
<dbReference type="InterPro" id="IPR029058">
    <property type="entry name" value="AB_hydrolase_fold"/>
</dbReference>
<organism evidence="12 14">
    <name type="scientific">Rotaria magnacalcarata</name>
    <dbReference type="NCBI Taxonomy" id="392030"/>
    <lineage>
        <taxon>Eukaryota</taxon>
        <taxon>Metazoa</taxon>
        <taxon>Spiralia</taxon>
        <taxon>Gnathifera</taxon>
        <taxon>Rotifera</taxon>
        <taxon>Eurotatoria</taxon>
        <taxon>Bdelloidea</taxon>
        <taxon>Philodinida</taxon>
        <taxon>Philodinidae</taxon>
        <taxon>Rotaria</taxon>
    </lineage>
</organism>
<evidence type="ECO:0000256" key="3">
    <source>
        <dbReference type="ARBA" id="ARBA00022448"/>
    </source>
</evidence>
<feature type="transmembrane region" description="Helical" evidence="10">
    <location>
        <begin position="757"/>
        <end position="783"/>
    </location>
</feature>
<dbReference type="InterPro" id="IPR039529">
    <property type="entry name" value="PGAP1/BST1"/>
</dbReference>
<evidence type="ECO:0000313" key="13">
    <source>
        <dbReference type="EMBL" id="CAF2130383.1"/>
    </source>
</evidence>
<evidence type="ECO:0000313" key="14">
    <source>
        <dbReference type="Proteomes" id="UP000663856"/>
    </source>
</evidence>
<dbReference type="Pfam" id="PF24660">
    <property type="entry name" value="PGAP1_3rd"/>
    <property type="match status" value="1"/>
</dbReference>
<keyword evidence="6 10" id="KW-0256">Endoplasmic reticulum</keyword>
<evidence type="ECO:0000256" key="9">
    <source>
        <dbReference type="ARBA" id="ARBA00023136"/>
    </source>
</evidence>
<gene>
    <name evidence="12" type="ORF">WKI299_LOCUS15272</name>
    <name evidence="13" type="ORF">XDN619_LOCUS24622</name>
</gene>
<keyword evidence="9 10" id="KW-0472">Membrane</keyword>
<dbReference type="EMBL" id="CAJNRF010005924">
    <property type="protein sequence ID" value="CAF2076536.1"/>
    <property type="molecule type" value="Genomic_DNA"/>
</dbReference>
<dbReference type="GO" id="GO:0015031">
    <property type="term" value="P:protein transport"/>
    <property type="evidence" value="ECO:0007669"/>
    <property type="project" value="UniProtKB-KW"/>
</dbReference>
<evidence type="ECO:0000256" key="10">
    <source>
        <dbReference type="RuleBase" id="RU365011"/>
    </source>
</evidence>
<comment type="caution">
    <text evidence="12">The sequence shown here is derived from an EMBL/GenBank/DDBJ whole genome shotgun (WGS) entry which is preliminary data.</text>
</comment>
<dbReference type="AlphaFoldDB" id="A0A816RPX1"/>
<dbReference type="Pfam" id="PF07819">
    <property type="entry name" value="PGAP1"/>
    <property type="match status" value="1"/>
</dbReference>
<feature type="transmembrane region" description="Helical" evidence="10">
    <location>
        <begin position="59"/>
        <end position="80"/>
    </location>
</feature>
<evidence type="ECO:0000256" key="1">
    <source>
        <dbReference type="ARBA" id="ARBA00004477"/>
    </source>
</evidence>
<dbReference type="Proteomes" id="UP000663856">
    <property type="component" value="Unassembled WGS sequence"/>
</dbReference>
<dbReference type="GO" id="GO:0006888">
    <property type="term" value="P:endoplasmic reticulum to Golgi vesicle-mediated transport"/>
    <property type="evidence" value="ECO:0007669"/>
    <property type="project" value="TreeGrafter"/>
</dbReference>
<name>A0A816RPX1_9BILA</name>
<comment type="subcellular location">
    <subcellularLocation>
        <location evidence="1">Endoplasmic reticulum membrane</location>
        <topology evidence="1">Multi-pass membrane protein</topology>
    </subcellularLocation>
</comment>
<dbReference type="GO" id="GO:0005789">
    <property type="term" value="C:endoplasmic reticulum membrane"/>
    <property type="evidence" value="ECO:0007669"/>
    <property type="project" value="UniProtKB-SubCell"/>
</dbReference>
<feature type="transmembrane region" description="Helical" evidence="10">
    <location>
        <begin position="893"/>
        <end position="912"/>
    </location>
</feature>
<dbReference type="GO" id="GO:0006505">
    <property type="term" value="P:GPI anchor metabolic process"/>
    <property type="evidence" value="ECO:0007669"/>
    <property type="project" value="TreeGrafter"/>
</dbReference>
<dbReference type="SUPFAM" id="SSF53474">
    <property type="entry name" value="alpha/beta-Hydrolases"/>
    <property type="match status" value="1"/>
</dbReference>
<evidence type="ECO:0000256" key="2">
    <source>
        <dbReference type="ARBA" id="ARBA00006931"/>
    </source>
</evidence>
<feature type="transmembrane region" description="Helical" evidence="10">
    <location>
        <begin position="623"/>
        <end position="644"/>
    </location>
</feature>
<evidence type="ECO:0000256" key="5">
    <source>
        <dbReference type="ARBA" id="ARBA00022801"/>
    </source>
</evidence>
<dbReference type="GO" id="GO:0050185">
    <property type="term" value="F:phosphatidylinositol deacylase activity"/>
    <property type="evidence" value="ECO:0007669"/>
    <property type="project" value="TreeGrafter"/>
</dbReference>
<proteinExistence type="inferred from homology"/>
<feature type="transmembrane region" description="Helical" evidence="10">
    <location>
        <begin position="656"/>
        <end position="680"/>
    </location>
</feature>
<evidence type="ECO:0000313" key="12">
    <source>
        <dbReference type="EMBL" id="CAF2076536.1"/>
    </source>
</evidence>
<keyword evidence="8 10" id="KW-1133">Transmembrane helix</keyword>
<feature type="transmembrane region" description="Helical" evidence="10">
    <location>
        <begin position="836"/>
        <end position="852"/>
    </location>
</feature>
<keyword evidence="7 10" id="KW-0653">Protein transport</keyword>